<dbReference type="InterPro" id="IPR006544">
    <property type="entry name" value="P-type_TPase_V"/>
</dbReference>
<dbReference type="InterPro" id="IPR023298">
    <property type="entry name" value="ATPase_P-typ_TM_dom_sf"/>
</dbReference>
<feature type="transmembrane region" description="Helical" evidence="7">
    <location>
        <begin position="187"/>
        <end position="204"/>
    </location>
</feature>
<keyword evidence="10" id="KW-1185">Reference proteome</keyword>
<dbReference type="GO" id="GO:0005524">
    <property type="term" value="F:ATP binding"/>
    <property type="evidence" value="ECO:0007669"/>
    <property type="project" value="UniProtKB-KW"/>
</dbReference>
<dbReference type="GO" id="GO:0006874">
    <property type="term" value="P:intracellular calcium ion homeostasis"/>
    <property type="evidence" value="ECO:0007669"/>
    <property type="project" value="TreeGrafter"/>
</dbReference>
<evidence type="ECO:0000256" key="6">
    <source>
        <dbReference type="ARBA" id="ARBA00022967"/>
    </source>
</evidence>
<feature type="transmembrane region" description="Helical" evidence="7">
    <location>
        <begin position="24"/>
        <end position="41"/>
    </location>
</feature>
<protein>
    <recommendedName>
        <fullName evidence="8">P5A-ATPase transmembrane helical hairpin domain-containing protein</fullName>
    </recommendedName>
</protein>
<organism evidence="9 10">
    <name type="scientific">Parascedosporium putredinis</name>
    <dbReference type="NCBI Taxonomy" id="1442378"/>
    <lineage>
        <taxon>Eukaryota</taxon>
        <taxon>Fungi</taxon>
        <taxon>Dikarya</taxon>
        <taxon>Ascomycota</taxon>
        <taxon>Pezizomycotina</taxon>
        <taxon>Sordariomycetes</taxon>
        <taxon>Hypocreomycetidae</taxon>
        <taxon>Microascales</taxon>
        <taxon>Microascaceae</taxon>
        <taxon>Parascedosporium</taxon>
    </lineage>
</organism>
<dbReference type="GO" id="GO:0046872">
    <property type="term" value="F:metal ion binding"/>
    <property type="evidence" value="ECO:0007669"/>
    <property type="project" value="UniProtKB-KW"/>
</dbReference>
<keyword evidence="3" id="KW-0547">Nucleotide-binding</keyword>
<gene>
    <name evidence="9" type="ORF">PPNO1_LOCUS2931</name>
</gene>
<dbReference type="PANTHER" id="PTHR45630:SF7">
    <property type="entry name" value="ENDOPLASMIC RETICULUM TRANSMEMBRANE HELIX TRANSLOCASE"/>
    <property type="match status" value="1"/>
</dbReference>
<evidence type="ECO:0000256" key="3">
    <source>
        <dbReference type="ARBA" id="ARBA00022741"/>
    </source>
</evidence>
<keyword evidence="2" id="KW-0479">Metal-binding</keyword>
<name>A0A9P1M9Z6_9PEZI</name>
<evidence type="ECO:0000256" key="1">
    <source>
        <dbReference type="ARBA" id="ARBA00004141"/>
    </source>
</evidence>
<keyword evidence="7" id="KW-1133">Transmembrane helix</keyword>
<evidence type="ECO:0000256" key="7">
    <source>
        <dbReference type="SAM" id="Phobius"/>
    </source>
</evidence>
<accession>A0A9P1M9Z6</accession>
<dbReference type="OrthoDB" id="48943at2759"/>
<dbReference type="Pfam" id="PF23143">
    <property type="entry name" value="2TM_P5A-ATPase"/>
    <property type="match status" value="1"/>
</dbReference>
<dbReference type="Gene3D" id="2.70.150.10">
    <property type="entry name" value="Calcium-transporting ATPase, cytoplasmic transduction domain A"/>
    <property type="match status" value="1"/>
</dbReference>
<dbReference type="EMBL" id="CALLCH030000007">
    <property type="protein sequence ID" value="CAI4213181.1"/>
    <property type="molecule type" value="Genomic_DNA"/>
</dbReference>
<sequence length="362" mass="41147">MALVENPQIKSAELLKPLPTHFHAYIWPFTIAWPIFFRYYLTPSLYEKHIGSSEWTYVWCGSIITVQALVWLSTNWSVNLRARFTSSRVSSIQDAQLIKVLPIANAGSADICPLLREKVGDKINVSFLFQKRRFLYDEDRKSFATLDYAIDAEPKPSIGHFKSREHYGSNTFDIPVPTFTELFKEHAVAPFFVFQIFCVGLWMLDEYWYYSLFTLFMLVAFESTVVWQRQRTLSEFRSMSIKPYDMWVFRLGKWVETQSDKLLPGDLVSIGRTKEDSGVACDMLLVEGTAILRPADAPIDPEGIDKNAFLWGGTKVLQVTHGNPDEERPKLASGVPMPPDGGAMAIVMKTGFETSQEALSAP</sequence>
<dbReference type="SUPFAM" id="SSF81665">
    <property type="entry name" value="Calcium ATPase, transmembrane domain M"/>
    <property type="match status" value="1"/>
</dbReference>
<evidence type="ECO:0000313" key="10">
    <source>
        <dbReference type="Proteomes" id="UP000838763"/>
    </source>
</evidence>
<keyword evidence="6" id="KW-1278">Translocase</keyword>
<dbReference type="InterPro" id="IPR008250">
    <property type="entry name" value="ATPase_P-typ_transduc_dom_A_sf"/>
</dbReference>
<dbReference type="GO" id="GO:0015662">
    <property type="term" value="F:P-type ion transporter activity"/>
    <property type="evidence" value="ECO:0007669"/>
    <property type="project" value="TreeGrafter"/>
</dbReference>
<dbReference type="GO" id="GO:0019829">
    <property type="term" value="F:ATPase-coupled monoatomic cation transmembrane transporter activity"/>
    <property type="evidence" value="ECO:0007669"/>
    <property type="project" value="TreeGrafter"/>
</dbReference>
<dbReference type="AlphaFoldDB" id="A0A9P1M9Z6"/>
<keyword evidence="4" id="KW-0067">ATP-binding</keyword>
<dbReference type="InterPro" id="IPR057255">
    <property type="entry name" value="2TM_P5A-ATPase"/>
</dbReference>
<evidence type="ECO:0000256" key="2">
    <source>
        <dbReference type="ARBA" id="ARBA00022723"/>
    </source>
</evidence>
<proteinExistence type="predicted"/>
<keyword evidence="5" id="KW-0460">Magnesium</keyword>
<dbReference type="PANTHER" id="PTHR45630">
    <property type="entry name" value="CATION-TRANSPORTING ATPASE-RELATED"/>
    <property type="match status" value="1"/>
</dbReference>
<evidence type="ECO:0000256" key="4">
    <source>
        <dbReference type="ARBA" id="ARBA00022840"/>
    </source>
</evidence>
<comment type="caution">
    <text evidence="9">The sequence shown here is derived from an EMBL/GenBank/DDBJ whole genome shotgun (WGS) entry which is preliminary data.</text>
</comment>
<comment type="subcellular location">
    <subcellularLocation>
        <location evidence="1">Membrane</location>
        <topology evidence="1">Multi-pass membrane protein</topology>
    </subcellularLocation>
</comment>
<feature type="transmembrane region" description="Helical" evidence="7">
    <location>
        <begin position="210"/>
        <end position="227"/>
    </location>
</feature>
<keyword evidence="7" id="KW-0472">Membrane</keyword>
<keyword evidence="7" id="KW-0812">Transmembrane</keyword>
<evidence type="ECO:0000313" key="9">
    <source>
        <dbReference type="EMBL" id="CAI4213181.1"/>
    </source>
</evidence>
<evidence type="ECO:0000256" key="5">
    <source>
        <dbReference type="ARBA" id="ARBA00022842"/>
    </source>
</evidence>
<evidence type="ECO:0000259" key="8">
    <source>
        <dbReference type="Pfam" id="PF23143"/>
    </source>
</evidence>
<dbReference type="Proteomes" id="UP000838763">
    <property type="component" value="Unassembled WGS sequence"/>
</dbReference>
<dbReference type="SUPFAM" id="SSF81653">
    <property type="entry name" value="Calcium ATPase, transduction domain A"/>
    <property type="match status" value="1"/>
</dbReference>
<feature type="transmembrane region" description="Helical" evidence="7">
    <location>
        <begin position="56"/>
        <end position="78"/>
    </location>
</feature>
<reference evidence="9" key="1">
    <citation type="submission" date="2022-11" db="EMBL/GenBank/DDBJ databases">
        <authorList>
            <person name="Scott C."/>
            <person name="Bruce N."/>
        </authorList>
    </citation>
    <scope>NUCLEOTIDE SEQUENCE</scope>
</reference>
<dbReference type="GO" id="GO:0005789">
    <property type="term" value="C:endoplasmic reticulum membrane"/>
    <property type="evidence" value="ECO:0007669"/>
    <property type="project" value="TreeGrafter"/>
</dbReference>
<feature type="domain" description="P5A-ATPase transmembrane helical hairpin" evidence="8">
    <location>
        <begin position="18"/>
        <end position="89"/>
    </location>
</feature>